<evidence type="ECO:0000259" key="6">
    <source>
        <dbReference type="PROSITE" id="PS51036"/>
    </source>
</evidence>
<evidence type="ECO:0000256" key="5">
    <source>
        <dbReference type="SAM" id="MobiDB-lite"/>
    </source>
</evidence>
<dbReference type="Pfam" id="PF01428">
    <property type="entry name" value="zf-AN1"/>
    <property type="match status" value="1"/>
</dbReference>
<accession>A0A7S0VJ25</accession>
<keyword evidence="3" id="KW-0862">Zinc</keyword>
<keyword evidence="2 4" id="KW-0863">Zinc-finger</keyword>
<dbReference type="InterPro" id="IPR035896">
    <property type="entry name" value="AN1-like_Znf"/>
</dbReference>
<dbReference type="GO" id="GO:0003677">
    <property type="term" value="F:DNA binding"/>
    <property type="evidence" value="ECO:0007669"/>
    <property type="project" value="InterPro"/>
</dbReference>
<feature type="region of interest" description="Disordered" evidence="5">
    <location>
        <begin position="44"/>
        <end position="101"/>
    </location>
</feature>
<organism evidence="8">
    <name type="scientific">Hemiselmis tepida</name>
    <dbReference type="NCBI Taxonomy" id="464990"/>
    <lineage>
        <taxon>Eukaryota</taxon>
        <taxon>Cryptophyceae</taxon>
        <taxon>Cryptomonadales</taxon>
        <taxon>Hemiselmidaceae</taxon>
        <taxon>Hemiselmis</taxon>
    </lineage>
</organism>
<evidence type="ECO:0000256" key="4">
    <source>
        <dbReference type="PROSITE-ProRule" id="PRU00449"/>
    </source>
</evidence>
<evidence type="ECO:0000313" key="8">
    <source>
        <dbReference type="EMBL" id="CAD8783548.1"/>
    </source>
</evidence>
<dbReference type="SMART" id="SM00154">
    <property type="entry name" value="ZnF_AN1"/>
    <property type="match status" value="1"/>
</dbReference>
<evidence type="ECO:0000259" key="7">
    <source>
        <dbReference type="PROSITE" id="PS51039"/>
    </source>
</evidence>
<dbReference type="InterPro" id="IPR000058">
    <property type="entry name" value="Znf_AN1"/>
</dbReference>
<feature type="domain" description="AN1-type" evidence="7">
    <location>
        <begin position="104"/>
        <end position="150"/>
    </location>
</feature>
<dbReference type="SUPFAM" id="SSF57716">
    <property type="entry name" value="Glucocorticoid receptor-like (DNA-binding domain)"/>
    <property type="match status" value="1"/>
</dbReference>
<protein>
    <recommendedName>
        <fullName evidence="9">AN1-type domain-containing protein</fullName>
    </recommendedName>
</protein>
<name>A0A7S0VJ25_9CRYP</name>
<dbReference type="SUPFAM" id="SSF118310">
    <property type="entry name" value="AN1-like Zinc finger"/>
    <property type="match status" value="1"/>
</dbReference>
<reference evidence="8" key="1">
    <citation type="submission" date="2021-01" db="EMBL/GenBank/DDBJ databases">
        <authorList>
            <person name="Corre E."/>
            <person name="Pelletier E."/>
            <person name="Niang G."/>
            <person name="Scheremetjew M."/>
            <person name="Finn R."/>
            <person name="Kale V."/>
            <person name="Holt S."/>
            <person name="Cochrane G."/>
            <person name="Meng A."/>
            <person name="Brown T."/>
            <person name="Cohen L."/>
        </authorList>
    </citation>
    <scope>NUCLEOTIDE SEQUENCE</scope>
    <source>
        <strain evidence="8">CCMP443</strain>
    </source>
</reference>
<dbReference type="GO" id="GO:0008270">
    <property type="term" value="F:zinc ion binding"/>
    <property type="evidence" value="ECO:0007669"/>
    <property type="project" value="UniProtKB-KW"/>
</dbReference>
<evidence type="ECO:0000256" key="3">
    <source>
        <dbReference type="ARBA" id="ARBA00022833"/>
    </source>
</evidence>
<feature type="compositionally biased region" description="Basic and acidic residues" evidence="5">
    <location>
        <begin position="62"/>
        <end position="84"/>
    </location>
</feature>
<dbReference type="InterPro" id="IPR050652">
    <property type="entry name" value="AN1_A20_ZnFinger"/>
</dbReference>
<sequence>MESANPNADTPKTCMGGCGFFGSAPLNYYCSVCFKKVHGEDEFKRRTEVAPSISPPPAATQEEARDEDKADHMEVEVKAAEHAPAEAPAAPAEAKDEPPAEPVKKGPTRCASCCKKVGLTGFVCRCGHTFCGVHRYSDKHECTFDYKQAGREALSKANPVVEAAKLEKI</sequence>
<dbReference type="Gene3D" id="1.20.5.4770">
    <property type="match status" value="1"/>
</dbReference>
<evidence type="ECO:0000256" key="1">
    <source>
        <dbReference type="ARBA" id="ARBA00022723"/>
    </source>
</evidence>
<feature type="domain" description="A20-type" evidence="6">
    <location>
        <begin position="8"/>
        <end position="42"/>
    </location>
</feature>
<dbReference type="PROSITE" id="PS51039">
    <property type="entry name" value="ZF_AN1"/>
    <property type="match status" value="1"/>
</dbReference>
<dbReference type="EMBL" id="HBFN01005570">
    <property type="protein sequence ID" value="CAD8783548.1"/>
    <property type="molecule type" value="Transcribed_RNA"/>
</dbReference>
<dbReference type="PANTHER" id="PTHR10634:SF149">
    <property type="entry name" value="AN1-TYPE DOMAIN-CONTAINING PROTEIN-RELATED"/>
    <property type="match status" value="1"/>
</dbReference>
<keyword evidence="1" id="KW-0479">Metal-binding</keyword>
<dbReference type="PANTHER" id="PTHR10634">
    <property type="entry name" value="AN1-TYPE ZINC FINGER PROTEIN"/>
    <property type="match status" value="1"/>
</dbReference>
<evidence type="ECO:0008006" key="9">
    <source>
        <dbReference type="Google" id="ProtNLM"/>
    </source>
</evidence>
<gene>
    <name evidence="8" type="ORF">HTEP1355_LOCUS3275</name>
</gene>
<dbReference type="Gene3D" id="4.10.1110.10">
    <property type="entry name" value="AN1-like Zinc finger"/>
    <property type="match status" value="1"/>
</dbReference>
<proteinExistence type="predicted"/>
<evidence type="ECO:0000256" key="2">
    <source>
        <dbReference type="ARBA" id="ARBA00022771"/>
    </source>
</evidence>
<dbReference type="InterPro" id="IPR002653">
    <property type="entry name" value="Znf_A20"/>
</dbReference>
<dbReference type="AlphaFoldDB" id="A0A7S0VJ25"/>
<dbReference type="PROSITE" id="PS51036">
    <property type="entry name" value="ZF_A20"/>
    <property type="match status" value="1"/>
</dbReference>
<dbReference type="FunFam" id="4.10.1110.10:FF:000001">
    <property type="entry name" value="Zinc finger AN1-type containing 6"/>
    <property type="match status" value="1"/>
</dbReference>